<gene>
    <name evidence="15" type="primary">glgB_2</name>
    <name evidence="12" type="synonym">glgB</name>
    <name evidence="15" type="ORF">NCTC10717_01354</name>
</gene>
<evidence type="ECO:0000256" key="6">
    <source>
        <dbReference type="ARBA" id="ARBA00009000"/>
    </source>
</evidence>
<proteinExistence type="inferred from homology"/>
<dbReference type="Pfam" id="PF02806">
    <property type="entry name" value="Alpha-amylase_C"/>
    <property type="match status" value="1"/>
</dbReference>
<dbReference type="InterPro" id="IPR006048">
    <property type="entry name" value="A-amylase/branching_C"/>
</dbReference>
<dbReference type="Gene3D" id="3.20.20.80">
    <property type="entry name" value="Glycosidases"/>
    <property type="match status" value="2"/>
</dbReference>
<dbReference type="SUPFAM" id="SSF81296">
    <property type="entry name" value="E set domains"/>
    <property type="match status" value="2"/>
</dbReference>
<evidence type="ECO:0000259" key="14">
    <source>
        <dbReference type="SMART" id="SM00642"/>
    </source>
</evidence>
<dbReference type="InterPro" id="IPR017853">
    <property type="entry name" value="GH"/>
</dbReference>
<dbReference type="FunFam" id="2.60.40.10:FF:000169">
    <property type="entry name" value="1,4-alpha-glucan branching enzyme GlgB"/>
    <property type="match status" value="1"/>
</dbReference>
<dbReference type="SUPFAM" id="SSF51011">
    <property type="entry name" value="Glycosyl hydrolase domain"/>
    <property type="match status" value="1"/>
</dbReference>
<dbReference type="UniPathway" id="UPA00164"/>
<dbReference type="SUPFAM" id="SSF51445">
    <property type="entry name" value="(Trans)glycosidases"/>
    <property type="match status" value="2"/>
</dbReference>
<dbReference type="NCBIfam" id="TIGR01515">
    <property type="entry name" value="branching_enzym"/>
    <property type="match status" value="1"/>
</dbReference>
<dbReference type="InterPro" id="IPR006407">
    <property type="entry name" value="GlgB"/>
</dbReference>
<feature type="domain" description="Glycosyl hydrolase family 13 catalytic" evidence="14">
    <location>
        <begin position="935"/>
        <end position="1281"/>
    </location>
</feature>
<dbReference type="InterPro" id="IPR014756">
    <property type="entry name" value="Ig_E-set"/>
</dbReference>
<evidence type="ECO:0000256" key="3">
    <source>
        <dbReference type="ARBA" id="ARBA00002953"/>
    </source>
</evidence>
<dbReference type="GO" id="GO:0005978">
    <property type="term" value="P:glycogen biosynthetic process"/>
    <property type="evidence" value="ECO:0007669"/>
    <property type="project" value="UniProtKB-UniRule"/>
</dbReference>
<keyword evidence="11 12" id="KW-0119">Carbohydrate metabolism</keyword>
<comment type="pathway">
    <text evidence="4 12">Glycan biosynthesis; glycogen biosynthesis.</text>
</comment>
<dbReference type="InterPro" id="IPR013783">
    <property type="entry name" value="Ig-like_fold"/>
</dbReference>
<organism evidence="15 16">
    <name type="scientific">Suttonella indologenes</name>
    <dbReference type="NCBI Taxonomy" id="13276"/>
    <lineage>
        <taxon>Bacteria</taxon>
        <taxon>Pseudomonadati</taxon>
        <taxon>Pseudomonadota</taxon>
        <taxon>Gammaproteobacteria</taxon>
        <taxon>Cardiobacteriales</taxon>
        <taxon>Cardiobacteriaceae</taxon>
        <taxon>Suttonella</taxon>
    </lineage>
</organism>
<dbReference type="Pfam" id="PF22019">
    <property type="entry name" value="GlgB_N"/>
    <property type="match status" value="1"/>
</dbReference>
<reference evidence="15 16" key="1">
    <citation type="submission" date="2018-06" db="EMBL/GenBank/DDBJ databases">
        <authorList>
            <consortium name="Pathogen Informatics"/>
            <person name="Doyle S."/>
        </authorList>
    </citation>
    <scope>NUCLEOTIDE SEQUENCE [LARGE SCALE GENOMIC DNA]</scope>
    <source>
        <strain evidence="15 16">NCTC10717</strain>
    </source>
</reference>
<comment type="function">
    <text evidence="3 12">Catalyzes the formation of the alpha-1,6-glucosidic linkages in glycogen by scission of a 1,4-alpha-linked oligosaccharide from growing alpha-1,4-glucan chains and the subsequent attachment of the oligosaccharide to the alpha-1,6 position.</text>
</comment>
<dbReference type="PANTHER" id="PTHR43651">
    <property type="entry name" value="1,4-ALPHA-GLUCAN-BRANCHING ENZYME"/>
    <property type="match status" value="1"/>
</dbReference>
<dbReference type="NCBIfam" id="NF008967">
    <property type="entry name" value="PRK12313.1"/>
    <property type="match status" value="1"/>
</dbReference>
<dbReference type="CDD" id="cd11322">
    <property type="entry name" value="AmyAc_Glg_BE"/>
    <property type="match status" value="1"/>
</dbReference>
<dbReference type="Pfam" id="PF00128">
    <property type="entry name" value="Alpha-amylase"/>
    <property type="match status" value="1"/>
</dbReference>
<dbReference type="InterPro" id="IPR013780">
    <property type="entry name" value="Glyco_hydro_b"/>
</dbReference>
<name>A0A380MZE0_9GAMM</name>
<dbReference type="InterPro" id="IPR044143">
    <property type="entry name" value="GlgB_N_E_set_prok"/>
</dbReference>
<evidence type="ECO:0000256" key="10">
    <source>
        <dbReference type="ARBA" id="ARBA00023056"/>
    </source>
</evidence>
<dbReference type="Gene3D" id="2.60.40.1180">
    <property type="entry name" value="Golgi alpha-mannosidase II"/>
    <property type="match status" value="1"/>
</dbReference>
<evidence type="ECO:0000256" key="1">
    <source>
        <dbReference type="ARBA" id="ARBA00000439"/>
    </source>
</evidence>
<dbReference type="CDD" id="cd02855">
    <property type="entry name" value="E_set_GBE_prok_N"/>
    <property type="match status" value="1"/>
</dbReference>
<evidence type="ECO:0000256" key="11">
    <source>
        <dbReference type="ARBA" id="ARBA00023277"/>
    </source>
</evidence>
<dbReference type="EMBL" id="UHIA01000004">
    <property type="protein sequence ID" value="SUO97061.1"/>
    <property type="molecule type" value="Genomic_DNA"/>
</dbReference>
<dbReference type="InterPro" id="IPR004193">
    <property type="entry name" value="Glyco_hydro_13_N"/>
</dbReference>
<dbReference type="NCBIfam" id="TIGR00217">
    <property type="entry name" value="malQ"/>
    <property type="match status" value="1"/>
</dbReference>
<evidence type="ECO:0000256" key="13">
    <source>
        <dbReference type="RuleBase" id="RU361207"/>
    </source>
</evidence>
<keyword evidence="16" id="KW-1185">Reference proteome</keyword>
<keyword evidence="10 12" id="KW-0320">Glycogen biosynthesis</keyword>
<dbReference type="InterPro" id="IPR003385">
    <property type="entry name" value="Glyco_hydro_77"/>
</dbReference>
<evidence type="ECO:0000256" key="12">
    <source>
        <dbReference type="HAMAP-Rule" id="MF_00685"/>
    </source>
</evidence>
<dbReference type="SMART" id="SM00642">
    <property type="entry name" value="Aamy"/>
    <property type="match status" value="1"/>
</dbReference>
<dbReference type="GO" id="GO:0004553">
    <property type="term" value="F:hydrolase activity, hydrolyzing O-glycosyl compounds"/>
    <property type="evidence" value="ECO:0007669"/>
    <property type="project" value="InterPro"/>
</dbReference>
<protein>
    <recommendedName>
        <fullName evidence="12">1,4-alpha-glucan branching enzyme GlgB</fullName>
        <ecNumber evidence="12">2.4.1.18</ecNumber>
    </recommendedName>
    <alternativeName>
        <fullName evidence="12">1,4-alpha-D-glucan:1,4-alpha-D-glucan 6-glucosyl-transferase</fullName>
    </alternativeName>
    <alternativeName>
        <fullName evidence="12">Alpha-(1-&gt;4)-glucan branching enzyme</fullName>
    </alternativeName>
    <alternativeName>
        <fullName evidence="12">Glycogen branching enzyme</fullName>
        <shortName evidence="12">BE</shortName>
    </alternativeName>
</protein>
<dbReference type="OrthoDB" id="9800174at2"/>
<dbReference type="Proteomes" id="UP000254575">
    <property type="component" value="Unassembled WGS sequence"/>
</dbReference>
<comment type="similarity">
    <text evidence="5 13">Belongs to the disproportionating enzyme family.</text>
</comment>
<dbReference type="GO" id="GO:0003844">
    <property type="term" value="F:1,4-alpha-glucan branching enzyme activity"/>
    <property type="evidence" value="ECO:0007669"/>
    <property type="project" value="UniProtKB-UniRule"/>
</dbReference>
<accession>A0A380MZE0</accession>
<sequence length="1412" mass="159871">MTTSVEQLQQAQALGIAPSFSAFTGERQTVDTEVLEQFITLLSLPPAQAEDFCDVFVIPAEQSYCLKQTALNANLIDEAGNRQSLSLNEDGISLPPLAIGYYELQTDSGKFFIISAPSHCYEAPALSQDNKLTGLNVQLYSLRSENNWGIGDFGDIQALAKHFSGKGIDFIGLNPLHALFSSHPEWASPYSPTSKSRLNAIYLDVNAVPEFQACPNARQWWKSTDTQARLNALRAAEYVDYVGVFALKQQALELAFAYFQNCQDAQTQARREAFAAFVQEGGKDLYGHAVFEVLDRHFQSHSAQTQQAPQREEDMGWLAWADDYQHIDSPAVQAFIGEHQAEIDYCLWLQWLTEEQLAQTQILCQAAGMSIGLYGDLAVGVARGGSDTWTQREAFCLNASVGAPPDPLGPQGQNWQLPPLHPQLLRRHAYGIFIDMLRANMRYYGMLRIDHVMAFERLWWILQDQGADKGAYVHYPLEEMMAILAVESQRAQCVVVGEDLGIVSNEMRAALRRYGVYSFAVLYFMKSDGEYIAPADWTPKAIAVVSTHDLAPLAAYWQGEDIDLLRDLSVLKTEEQYLSLVRERTQDKRSLSQQLGYGKVQEYSADLVKQLHVHTAAAAAQLFAFQLENLLPCHAPFNVPGISRDYPNWRVKLPFTLEDLLANSAFSTQITAIVEARRHDATAAQALNPRLSADSQEQQIIDALCEARLADPFAYLGAHAHSQGIIVRTYQPEAGKVELCIGEESYLMQCIDKRGVFVRYLADYAPFTHYQLRVHHDKRHRLIEDPYRFGAALGELDNWLLAQGRHLRPYEQLGAHLCCLDGVEGTRFGIWAPNALRVSVIGDFNQWDGRRHPMRLHPGSGVWELFIPHIGRGELYKFEILDVHHHCHIKADPYAFAAELRPATASKISGLPEKIAPNPQQQARLQSNRPISIYEVHLGSWRRNTENNFWLNYRQIADELIPYVKSMGFTHIELMPIAEFPFDGSWGYQATGLYAPTSRFGDPEGLRFLIERAHEAGIGVLLDWVVGHFPDDAHGLAHFDGTALYEHADPREGYHQDWNTLIFNYGRHEVRNFLSGNALYWIERFGIDGLRVDAVASMIYRDYSRAEGQWIPNRYGGRENLEAIDFLRETNQMLRAQTGASSIAEESTSFMGVTHQDGLAFDYKWNMGWMNDTLRYMQQDPIHRKHHHQLITFGMMYQYSEQFMLPLSHDEVVHGKGSLLDKMPGDCWQKFANLRAYYGYMWGYPGKKLLFMGNEFAQGREWNYQESLDWYLLDEAHGGWHSGMQAWVRDLNHFYQAQAALFEQDYQPQGFEWRVVDDAEQSVFAFERIAANGARILVVSNFTPVPRHDYRIGVPLSGYYRETLNSDAACYQGSGMGNQGGVASEVIAAHQQPHSIKLTLPPLSTLFFALEA</sequence>
<feature type="active site" description="Proton donor" evidence="12">
    <location>
        <position position="1145"/>
    </location>
</feature>
<comment type="catalytic activity">
    <reaction evidence="1 13">
        <text>Transfers a segment of a (1-&gt;4)-alpha-D-glucan to a new position in an acceptor, which may be glucose or a (1-&gt;4)-alpha-D-glucan.</text>
        <dbReference type="EC" id="2.4.1.25"/>
    </reaction>
</comment>
<keyword evidence="7 12" id="KW-0321">Glycogen metabolism</keyword>
<evidence type="ECO:0000256" key="5">
    <source>
        <dbReference type="ARBA" id="ARBA00005684"/>
    </source>
</evidence>
<keyword evidence="8 12" id="KW-0328">Glycosyltransferase</keyword>
<feature type="active site" description="Nucleophile" evidence="12">
    <location>
        <position position="1093"/>
    </location>
</feature>
<dbReference type="GO" id="GO:0004134">
    <property type="term" value="F:4-alpha-glucanotransferase activity"/>
    <property type="evidence" value="ECO:0007669"/>
    <property type="project" value="UniProtKB-EC"/>
</dbReference>
<evidence type="ECO:0000313" key="16">
    <source>
        <dbReference type="Proteomes" id="UP000254575"/>
    </source>
</evidence>
<evidence type="ECO:0000256" key="9">
    <source>
        <dbReference type="ARBA" id="ARBA00022679"/>
    </source>
</evidence>
<dbReference type="NCBIfam" id="NF003811">
    <property type="entry name" value="PRK05402.1"/>
    <property type="match status" value="1"/>
</dbReference>
<dbReference type="Pfam" id="PF02922">
    <property type="entry name" value="CBM_48"/>
    <property type="match status" value="1"/>
</dbReference>
<dbReference type="FunFam" id="2.60.40.1180:FF:000002">
    <property type="entry name" value="1,4-alpha-glucan branching enzyme GlgB"/>
    <property type="match status" value="1"/>
</dbReference>
<comment type="similarity">
    <text evidence="6 12">Belongs to the glycosyl hydrolase 13 family. GlgB subfamily.</text>
</comment>
<keyword evidence="9 12" id="KW-0808">Transferase</keyword>
<dbReference type="PANTHER" id="PTHR43651:SF3">
    <property type="entry name" value="1,4-ALPHA-GLUCAN-BRANCHING ENZYME"/>
    <property type="match status" value="1"/>
</dbReference>
<dbReference type="InterPro" id="IPR054169">
    <property type="entry name" value="GlgB_N"/>
</dbReference>
<dbReference type="EC" id="2.4.1.18" evidence="12"/>
<dbReference type="RefSeq" id="WP_115218544.1">
    <property type="nucleotide sequence ID" value="NZ_UHIA01000004.1"/>
</dbReference>
<evidence type="ECO:0000256" key="7">
    <source>
        <dbReference type="ARBA" id="ARBA00022600"/>
    </source>
</evidence>
<evidence type="ECO:0000313" key="15">
    <source>
        <dbReference type="EMBL" id="SUO97061.1"/>
    </source>
</evidence>
<comment type="subunit">
    <text evidence="12">Monomer.</text>
</comment>
<dbReference type="GO" id="GO:0043169">
    <property type="term" value="F:cation binding"/>
    <property type="evidence" value="ECO:0007669"/>
    <property type="project" value="InterPro"/>
</dbReference>
<evidence type="ECO:0000256" key="4">
    <source>
        <dbReference type="ARBA" id="ARBA00004964"/>
    </source>
</evidence>
<dbReference type="HAMAP" id="MF_00685">
    <property type="entry name" value="GlgB"/>
    <property type="match status" value="1"/>
</dbReference>
<dbReference type="InterPro" id="IPR006047">
    <property type="entry name" value="GH13_cat_dom"/>
</dbReference>
<dbReference type="FunFam" id="3.20.20.80:FF:000003">
    <property type="entry name" value="1,4-alpha-glucan branching enzyme GlgB"/>
    <property type="match status" value="1"/>
</dbReference>
<dbReference type="GO" id="GO:0005829">
    <property type="term" value="C:cytosol"/>
    <property type="evidence" value="ECO:0007669"/>
    <property type="project" value="TreeGrafter"/>
</dbReference>
<dbReference type="Gene3D" id="2.60.40.10">
    <property type="entry name" value="Immunoglobulins"/>
    <property type="match status" value="2"/>
</dbReference>
<evidence type="ECO:0000256" key="2">
    <source>
        <dbReference type="ARBA" id="ARBA00000826"/>
    </source>
</evidence>
<dbReference type="Pfam" id="PF02446">
    <property type="entry name" value="Glyco_hydro_77"/>
    <property type="match status" value="1"/>
</dbReference>
<evidence type="ECO:0000256" key="8">
    <source>
        <dbReference type="ARBA" id="ARBA00022676"/>
    </source>
</evidence>
<comment type="catalytic activity">
    <reaction evidence="2 12">
        <text>Transfers a segment of a (1-&gt;4)-alpha-D-glucan chain to a primary hydroxy group in a similar glucan chain.</text>
        <dbReference type="EC" id="2.4.1.18"/>
    </reaction>
</comment>